<evidence type="ECO:0000313" key="2">
    <source>
        <dbReference type="Proteomes" id="UP000805704"/>
    </source>
</evidence>
<organism evidence="1 2">
    <name type="scientific">Nibea albiflora</name>
    <name type="common">Yellow drum</name>
    <name type="synonym">Corvina albiflora</name>
    <dbReference type="NCBI Taxonomy" id="240163"/>
    <lineage>
        <taxon>Eukaryota</taxon>
        <taxon>Metazoa</taxon>
        <taxon>Chordata</taxon>
        <taxon>Craniata</taxon>
        <taxon>Vertebrata</taxon>
        <taxon>Euteleostomi</taxon>
        <taxon>Actinopterygii</taxon>
        <taxon>Neopterygii</taxon>
        <taxon>Teleostei</taxon>
        <taxon>Neoteleostei</taxon>
        <taxon>Acanthomorphata</taxon>
        <taxon>Eupercaria</taxon>
        <taxon>Sciaenidae</taxon>
        <taxon>Nibea</taxon>
    </lineage>
</organism>
<accession>A0ACB7EGG4</accession>
<gene>
    <name evidence="1" type="ORF">GBF38_001124</name>
</gene>
<proteinExistence type="predicted"/>
<keyword evidence="2" id="KW-1185">Reference proteome</keyword>
<evidence type="ECO:0000313" key="1">
    <source>
        <dbReference type="EMBL" id="KAG8001009.1"/>
    </source>
</evidence>
<protein>
    <submittedName>
        <fullName evidence="1">Uncharacterized protein</fullName>
    </submittedName>
</protein>
<name>A0ACB7EGG4_NIBAL</name>
<comment type="caution">
    <text evidence="1">The sequence shown here is derived from an EMBL/GenBank/DDBJ whole genome shotgun (WGS) entry which is preliminary data.</text>
</comment>
<dbReference type="EMBL" id="CM024795">
    <property type="protein sequence ID" value="KAG8001009.1"/>
    <property type="molecule type" value="Genomic_DNA"/>
</dbReference>
<dbReference type="Proteomes" id="UP000805704">
    <property type="component" value="Chromosome 7"/>
</dbReference>
<sequence length="168" mass="18541">MLRMKCVAVVGLLSLLSAGHSAPLSSCDSLIKPISVSSEDVNISMKMSDIEFEVRRLLSTPGAVPPHFQHPKIIRQARMYAKILTEQQQKDSESKLLCPLEVVLEVVPKVLQGFWLPPPNTSFNMPSQQLSKMAVGVTKEVQDRVSKTLSSMLLQATGFYSAMCTDHL</sequence>
<reference evidence="1" key="1">
    <citation type="submission" date="2020-04" db="EMBL/GenBank/DDBJ databases">
        <title>A chromosome-scale assembly and high-density genetic map of the yellow drum (Nibea albiflora) genome.</title>
        <authorList>
            <person name="Xu D."/>
            <person name="Zhang W."/>
            <person name="Chen R."/>
            <person name="Tan P."/>
            <person name="Wang L."/>
            <person name="Song H."/>
            <person name="Tian L."/>
            <person name="Zhu Q."/>
            <person name="Wang B."/>
        </authorList>
    </citation>
    <scope>NUCLEOTIDE SEQUENCE</scope>
    <source>
        <strain evidence="1">ZJHYS-2018</strain>
    </source>
</reference>